<dbReference type="SMART" id="SM01019">
    <property type="entry name" value="B3"/>
    <property type="match status" value="1"/>
</dbReference>
<reference evidence="15 16" key="1">
    <citation type="submission" date="2024-01" db="EMBL/GenBank/DDBJ databases">
        <title>A telomere-to-telomere, gap-free genome of sweet tea (Lithocarpus litseifolius).</title>
        <authorList>
            <person name="Zhou J."/>
        </authorList>
    </citation>
    <scope>NUCLEOTIDE SEQUENCE [LARGE SCALE GENOMIC DNA]</scope>
    <source>
        <strain evidence="15">Zhou-2022a</strain>
        <tissue evidence="15">Leaf</tissue>
    </source>
</reference>
<protein>
    <recommendedName>
        <fullName evidence="14">TF-B3 domain-containing protein</fullName>
    </recommendedName>
</protein>
<dbReference type="SUPFAM" id="SSF51905">
    <property type="entry name" value="FAD/NAD(P)-binding domain"/>
    <property type="match status" value="1"/>
</dbReference>
<dbReference type="PANTHER" id="PTHR31140">
    <property type="entry name" value="B3 DOMAIN-CONTAINING TRANSCRIPTION FACTOR ABI3"/>
    <property type="match status" value="1"/>
</dbReference>
<dbReference type="InterPro" id="IPR003340">
    <property type="entry name" value="B3_DNA-bd"/>
</dbReference>
<organism evidence="15 16">
    <name type="scientific">Lithocarpus litseifolius</name>
    <dbReference type="NCBI Taxonomy" id="425828"/>
    <lineage>
        <taxon>Eukaryota</taxon>
        <taxon>Viridiplantae</taxon>
        <taxon>Streptophyta</taxon>
        <taxon>Embryophyta</taxon>
        <taxon>Tracheophyta</taxon>
        <taxon>Spermatophyta</taxon>
        <taxon>Magnoliopsida</taxon>
        <taxon>eudicotyledons</taxon>
        <taxon>Gunneridae</taxon>
        <taxon>Pentapetalae</taxon>
        <taxon>rosids</taxon>
        <taxon>fabids</taxon>
        <taxon>Fagales</taxon>
        <taxon>Fagaceae</taxon>
        <taxon>Lithocarpus</taxon>
    </lineage>
</organism>
<evidence type="ECO:0000256" key="9">
    <source>
        <dbReference type="ARBA" id="ARBA00023157"/>
    </source>
</evidence>
<feature type="compositionally biased region" description="Low complexity" evidence="13">
    <location>
        <begin position="498"/>
        <end position="507"/>
    </location>
</feature>
<evidence type="ECO:0000256" key="4">
    <source>
        <dbReference type="ARBA" id="ARBA00022630"/>
    </source>
</evidence>
<proteinExistence type="inferred from homology"/>
<comment type="subcellular location">
    <subcellularLocation>
        <location evidence="2">Nucleus</location>
    </subcellularLocation>
</comment>
<dbReference type="GO" id="GO:0016668">
    <property type="term" value="F:oxidoreductase activity, acting on a sulfur group of donors, NAD(P) as acceptor"/>
    <property type="evidence" value="ECO:0007669"/>
    <property type="project" value="InterPro"/>
</dbReference>
<feature type="compositionally biased region" description="Basic residues" evidence="13">
    <location>
        <begin position="476"/>
        <end position="497"/>
    </location>
</feature>
<keyword evidence="12" id="KW-0676">Redox-active center</keyword>
<dbReference type="Gene3D" id="3.50.50.60">
    <property type="entry name" value="FAD/NAD(P)-binding domain"/>
    <property type="match status" value="1"/>
</dbReference>
<name>A0AAW2C4T5_9ROSI</name>
<dbReference type="GO" id="GO:0009733">
    <property type="term" value="P:response to auxin"/>
    <property type="evidence" value="ECO:0007669"/>
    <property type="project" value="UniProtKB-ARBA"/>
</dbReference>
<evidence type="ECO:0000256" key="8">
    <source>
        <dbReference type="ARBA" id="ARBA00023125"/>
    </source>
</evidence>
<dbReference type="FunFam" id="2.40.330.10:FF:000003">
    <property type="entry name" value="B3 domain-containing transcription factor FUS3"/>
    <property type="match status" value="1"/>
</dbReference>
<dbReference type="InterPro" id="IPR015300">
    <property type="entry name" value="DNA-bd_pseudobarrel_sf"/>
</dbReference>
<comment type="similarity">
    <text evidence="3">Belongs to the class-I pyridine nucleotide-disulfide oxidoreductase family.</text>
</comment>
<keyword evidence="7" id="KW-0805">Transcription regulation</keyword>
<dbReference type="PRINTS" id="PR00411">
    <property type="entry name" value="PNDRDTASEI"/>
</dbReference>
<sequence length="818" mass="91023">MKSMEDLHAVLRNEANPISIVFDDGVDEEEALDVDDSQIWLSDEQDHHILADVHDASSMFYTDFPPLPDFPCMSSSSSSSSTPMPLKAMLSSSSASSSTSSAASWAVLKSDAEEDVERKNNHCHQQFQGQHDQVVDDIAPPQAELISTASMEIPQQPLDNQGLEGVDCMDVMETFGYMDLLESNDFLDPSCIFQNENNPLEDFCSQEQMSQEQHAIQEHDQLLMFQSSHNNEEIHQEENKDPDDMASVFLDWLRTNKETVSAEDLRSVKIKKSTIECAAKRLGGGKEAMKQLLKLVLEWVQTNHLQKRRFKDFAPTHFPNQYQDPFQNPNNSVTPESNPNPNSCFTNQSTWIPAQPPYVPEPTAPPAAYPSMVGYMGTDPYTNGASSNINVNNSQVYTAPASAPPEYHMLDSSQSWPSSQFTMSASHYNTFPDNNSIHQPPQTFAGYGNQYPYHQYFQGHGESTLVRSGSSATKEARKKRMARQRRFLSHHRHHHNQHNQQNQCNQNTDPHASARLGNDNCTTATAAQTNPANWVYWASGGGGGAASASPVMPAEAPPGHQADRTAMQVQNLPGRVPSDRRPGWKPEKNLRFLLQKVLKQSDVGNLGRIVLPKKEAETHLPELEARDGISIAMEDIGTSRVWNMRYRYWPNNKSRMYLLENTGDFVRANGLQEGDFIVIYSDVKCGKFMIRGVKVRQAGQKFESKRAGKSQRNQHATLTFPPGGVNNALSSPFTYPQKTVNGGPSGYVATIKATQLDLETTCIEKHGALGGTCLNIGCIPSKALRDMLVSGVELDEFCVNSTYYLCSNWGGFAREIDS</sequence>
<keyword evidence="8" id="KW-0238">DNA-binding</keyword>
<keyword evidence="10" id="KW-0804">Transcription</keyword>
<dbReference type="EMBL" id="JAZDWU010000008">
    <property type="protein sequence ID" value="KAK9993219.1"/>
    <property type="molecule type" value="Genomic_DNA"/>
</dbReference>
<dbReference type="SUPFAM" id="SSF101936">
    <property type="entry name" value="DNA-binding pseudobarrel domain"/>
    <property type="match status" value="1"/>
</dbReference>
<dbReference type="InterPro" id="IPR044800">
    <property type="entry name" value="LEC2-like"/>
</dbReference>
<evidence type="ECO:0000256" key="7">
    <source>
        <dbReference type="ARBA" id="ARBA00023015"/>
    </source>
</evidence>
<dbReference type="InterPro" id="IPR012999">
    <property type="entry name" value="Pyr_OxRdtase_I_AS"/>
</dbReference>
<evidence type="ECO:0000313" key="16">
    <source>
        <dbReference type="Proteomes" id="UP001459277"/>
    </source>
</evidence>
<dbReference type="InterPro" id="IPR036188">
    <property type="entry name" value="FAD/NAD-bd_sf"/>
</dbReference>
<evidence type="ECO:0000256" key="11">
    <source>
        <dbReference type="ARBA" id="ARBA00023242"/>
    </source>
</evidence>
<feature type="region of interest" description="Disordered" evidence="13">
    <location>
        <begin position="464"/>
        <end position="517"/>
    </location>
</feature>
<dbReference type="CDD" id="cd10015">
    <property type="entry name" value="BfiI_C_EcoRII_N_B3"/>
    <property type="match status" value="1"/>
</dbReference>
<evidence type="ECO:0000256" key="6">
    <source>
        <dbReference type="ARBA" id="ARBA00023002"/>
    </source>
</evidence>
<dbReference type="GO" id="GO:0005634">
    <property type="term" value="C:nucleus"/>
    <property type="evidence" value="ECO:0007669"/>
    <property type="project" value="UniProtKB-SubCell"/>
</dbReference>
<evidence type="ECO:0000256" key="12">
    <source>
        <dbReference type="ARBA" id="ARBA00023284"/>
    </source>
</evidence>
<evidence type="ECO:0000256" key="3">
    <source>
        <dbReference type="ARBA" id="ARBA00007532"/>
    </source>
</evidence>
<keyword evidence="16" id="KW-1185">Reference proteome</keyword>
<comment type="cofactor">
    <cofactor evidence="1">
        <name>FAD</name>
        <dbReference type="ChEBI" id="CHEBI:57692"/>
    </cofactor>
</comment>
<keyword evidence="4" id="KW-0285">Flavoprotein</keyword>
<dbReference type="Gene3D" id="2.40.330.10">
    <property type="entry name" value="DNA-binding pseudobarrel domain"/>
    <property type="match status" value="1"/>
</dbReference>
<dbReference type="AlphaFoldDB" id="A0AAW2C4T5"/>
<accession>A0AAW2C4T5</accession>
<dbReference type="PROSITE" id="PS50863">
    <property type="entry name" value="B3"/>
    <property type="match status" value="1"/>
</dbReference>
<evidence type="ECO:0000259" key="14">
    <source>
        <dbReference type="PROSITE" id="PS50863"/>
    </source>
</evidence>
<comment type="caution">
    <text evidence="15">The sequence shown here is derived from an EMBL/GenBank/DDBJ whole genome shotgun (WGS) entry which is preliminary data.</text>
</comment>
<evidence type="ECO:0000256" key="2">
    <source>
        <dbReference type="ARBA" id="ARBA00004123"/>
    </source>
</evidence>
<feature type="domain" description="TF-B3" evidence="14">
    <location>
        <begin position="594"/>
        <end position="696"/>
    </location>
</feature>
<evidence type="ECO:0000313" key="15">
    <source>
        <dbReference type="EMBL" id="KAK9993219.1"/>
    </source>
</evidence>
<dbReference type="Pfam" id="PF02362">
    <property type="entry name" value="B3"/>
    <property type="match status" value="1"/>
</dbReference>
<dbReference type="PROSITE" id="PS00076">
    <property type="entry name" value="PYRIDINE_REDOX_1"/>
    <property type="match status" value="1"/>
</dbReference>
<keyword evidence="6" id="KW-0560">Oxidoreductase</keyword>
<evidence type="ECO:0000256" key="10">
    <source>
        <dbReference type="ARBA" id="ARBA00023163"/>
    </source>
</evidence>
<evidence type="ECO:0000256" key="1">
    <source>
        <dbReference type="ARBA" id="ARBA00001974"/>
    </source>
</evidence>
<dbReference type="PANTHER" id="PTHR31140:SF81">
    <property type="entry name" value="B3 DOMAIN-CONTAINING TRANSCRIPTION FACTOR ABI3"/>
    <property type="match status" value="1"/>
</dbReference>
<feature type="region of interest" description="Disordered" evidence="13">
    <location>
        <begin position="75"/>
        <end position="96"/>
    </location>
</feature>
<keyword evidence="9" id="KW-1015">Disulfide bond</keyword>
<evidence type="ECO:0000256" key="5">
    <source>
        <dbReference type="ARBA" id="ARBA00022827"/>
    </source>
</evidence>
<gene>
    <name evidence="15" type="ORF">SO802_022922</name>
</gene>
<dbReference type="GO" id="GO:0003700">
    <property type="term" value="F:DNA-binding transcription factor activity"/>
    <property type="evidence" value="ECO:0007669"/>
    <property type="project" value="InterPro"/>
</dbReference>
<keyword evidence="11" id="KW-0539">Nucleus</keyword>
<dbReference type="Proteomes" id="UP001459277">
    <property type="component" value="Unassembled WGS sequence"/>
</dbReference>
<keyword evidence="5" id="KW-0274">FAD</keyword>
<dbReference type="GO" id="GO:0003677">
    <property type="term" value="F:DNA binding"/>
    <property type="evidence" value="ECO:0007669"/>
    <property type="project" value="UniProtKB-KW"/>
</dbReference>
<evidence type="ECO:0000256" key="13">
    <source>
        <dbReference type="SAM" id="MobiDB-lite"/>
    </source>
</evidence>